<accession>A0A3E0U1Z9</accession>
<evidence type="ECO:0000256" key="8">
    <source>
        <dbReference type="ARBA" id="ARBA00023077"/>
    </source>
</evidence>
<evidence type="ECO:0000259" key="15">
    <source>
        <dbReference type="Pfam" id="PF07715"/>
    </source>
</evidence>
<dbReference type="InterPro" id="IPR000531">
    <property type="entry name" value="Beta-barrel_TonB"/>
</dbReference>
<dbReference type="Gene3D" id="2.40.170.20">
    <property type="entry name" value="TonB-dependent receptor, beta-barrel domain"/>
    <property type="match status" value="2"/>
</dbReference>
<keyword evidence="4" id="KW-0410">Iron transport</keyword>
<evidence type="ECO:0000256" key="4">
    <source>
        <dbReference type="ARBA" id="ARBA00022496"/>
    </source>
</evidence>
<keyword evidence="7" id="KW-0406">Ion transport</keyword>
<feature type="domain" description="TonB-dependent receptor plug" evidence="15">
    <location>
        <begin position="50"/>
        <end position="158"/>
    </location>
</feature>
<dbReference type="Proteomes" id="UP000256899">
    <property type="component" value="Unassembled WGS sequence"/>
</dbReference>
<evidence type="ECO:0000256" key="3">
    <source>
        <dbReference type="ARBA" id="ARBA00022452"/>
    </source>
</evidence>
<feature type="chain" id="PRO_5017788494" evidence="13">
    <location>
        <begin position="31"/>
        <end position="835"/>
    </location>
</feature>
<evidence type="ECO:0000256" key="7">
    <source>
        <dbReference type="ARBA" id="ARBA00023065"/>
    </source>
</evidence>
<evidence type="ECO:0000256" key="12">
    <source>
        <dbReference type="RuleBase" id="RU003357"/>
    </source>
</evidence>
<comment type="subcellular location">
    <subcellularLocation>
        <location evidence="1 11">Cell outer membrane</location>
        <topology evidence="1 11">Multi-pass membrane protein</topology>
    </subcellularLocation>
</comment>
<keyword evidence="6" id="KW-0408">Iron</keyword>
<proteinExistence type="inferred from homology"/>
<dbReference type="AlphaFoldDB" id="A0A3E0U1Z9"/>
<keyword evidence="10 11" id="KW-0998">Cell outer membrane</keyword>
<evidence type="ECO:0000256" key="2">
    <source>
        <dbReference type="ARBA" id="ARBA00022448"/>
    </source>
</evidence>
<dbReference type="PANTHER" id="PTHR32552">
    <property type="entry name" value="FERRICHROME IRON RECEPTOR-RELATED"/>
    <property type="match status" value="1"/>
</dbReference>
<keyword evidence="3 11" id="KW-1134">Transmembrane beta strand</keyword>
<evidence type="ECO:0000256" key="5">
    <source>
        <dbReference type="ARBA" id="ARBA00022692"/>
    </source>
</evidence>
<gene>
    <name evidence="16" type="ORF">DXX94_08455</name>
</gene>
<feature type="domain" description="TonB-dependent receptor-like beta-barrel" evidence="14">
    <location>
        <begin position="346"/>
        <end position="795"/>
    </location>
</feature>
<keyword evidence="2 11" id="KW-0813">Transport</keyword>
<comment type="caution">
    <text evidence="16">The sequence shown here is derived from an EMBL/GenBank/DDBJ whole genome shotgun (WGS) entry which is preliminary data.</text>
</comment>
<keyword evidence="13" id="KW-0732">Signal</keyword>
<sequence length="835" mass="93218">MNYQRSLISKAIATHLLGAAVASVSLTAFAEDDKEIEVIEVTAQKRVQNIQDVPVSVSAISGDFIANSELTTFADIVSLAPGITLDQGAETRTTSISIRGVGSSQNNMGIEPSTTMMIDGEVLPRSSALNGDLMDTERVEVLRGPQGTLFGKNTSSGIVHYISKRPELGENYGKVKFATDEYSLKQTQLTTNFGVTDDVALRLNLLYSDTDGFMENLKPGQEDIGARDSQGARLQALYKPSDIFDLLVRAEYKESSSNCCGSTIIETDPTRQFNAHLNHPAIRDFVQNNTGWGEFATYMSDDQISDIENTGFSVEANYDLGDYLLTYTGHYRDWSLFNNTEFGGATLDNTEFYFGGENAFQSRQHELRISADNEKVSFVAGLFYQNVDQSREAKEAFCNQTARDTFWSLENWEPGNEANDGNPTDFDVDGNLLACRNGWQETGGIATGGGLYNQIAQYRTTVESTNKAIFGQFDFHLSEALTAFVGARYLDEDSELYYEGGRNATRALLKQLNGRTLNAADQEALGFTHEADSNDTEFIYRLGAQYRVNKDLMFYGSYGTGYKGVGWYNAISNAPADIANGELNPVKPEKSKSVELGMRSDWFDNDLRLNVTVFRTEYEDFQERVRVEDEDEEAEDGTVGRPLFVNAGKVISQGLEVEWKAILSENITLDGTYAFIDATYDEFDGFFQNCPAGLKGTDECMFVNDGALEVLILEGRELAQAPEHQFRIDARYDFDFMGQESHVRLGYRWKDEIQYRFDHNPDTIHPSFGLLDLYVGTEGTIGEYDYNVNLFVKNLTDEEYYTRLVTRSNQVGGGLRGVIGKDSQRYWGASVTFHF</sequence>
<evidence type="ECO:0000256" key="10">
    <source>
        <dbReference type="ARBA" id="ARBA00023237"/>
    </source>
</evidence>
<protein>
    <submittedName>
        <fullName evidence="16">TonB-dependent receptor</fullName>
    </submittedName>
</protein>
<keyword evidence="17" id="KW-1185">Reference proteome</keyword>
<dbReference type="EMBL" id="QUOT01000001">
    <property type="protein sequence ID" value="REL30744.1"/>
    <property type="molecule type" value="Genomic_DNA"/>
</dbReference>
<evidence type="ECO:0000256" key="1">
    <source>
        <dbReference type="ARBA" id="ARBA00004571"/>
    </source>
</evidence>
<dbReference type="PANTHER" id="PTHR32552:SF81">
    <property type="entry name" value="TONB-DEPENDENT OUTER MEMBRANE RECEPTOR"/>
    <property type="match status" value="1"/>
</dbReference>
<dbReference type="GO" id="GO:0006826">
    <property type="term" value="P:iron ion transport"/>
    <property type="evidence" value="ECO:0007669"/>
    <property type="project" value="UniProtKB-KW"/>
</dbReference>
<comment type="similarity">
    <text evidence="11 12">Belongs to the TonB-dependent receptor family.</text>
</comment>
<keyword evidence="8 12" id="KW-0798">TonB box</keyword>
<dbReference type="Pfam" id="PF07715">
    <property type="entry name" value="Plug"/>
    <property type="match status" value="1"/>
</dbReference>
<reference evidence="17" key="1">
    <citation type="submission" date="2018-08" db="EMBL/GenBank/DDBJ databases">
        <title>Thalassotalea euphylliae genome.</title>
        <authorList>
            <person name="Summers S."/>
            <person name="Rice S.A."/>
            <person name="Freckelton M.L."/>
            <person name="Nedved B.T."/>
            <person name="Hadfield M.G."/>
        </authorList>
    </citation>
    <scope>NUCLEOTIDE SEQUENCE [LARGE SCALE GENOMIC DNA]</scope>
    <source>
        <strain evidence="17">H3</strain>
    </source>
</reference>
<keyword evidence="16" id="KW-0675">Receptor</keyword>
<organism evidence="16 17">
    <name type="scientific">Thalassotalea euphylliae</name>
    <dbReference type="NCBI Taxonomy" id="1655234"/>
    <lineage>
        <taxon>Bacteria</taxon>
        <taxon>Pseudomonadati</taxon>
        <taxon>Pseudomonadota</taxon>
        <taxon>Gammaproteobacteria</taxon>
        <taxon>Alteromonadales</taxon>
        <taxon>Colwelliaceae</taxon>
        <taxon>Thalassotalea</taxon>
    </lineage>
</organism>
<evidence type="ECO:0000256" key="9">
    <source>
        <dbReference type="ARBA" id="ARBA00023136"/>
    </source>
</evidence>
<evidence type="ECO:0000313" key="16">
    <source>
        <dbReference type="EMBL" id="REL30744.1"/>
    </source>
</evidence>
<feature type="signal peptide" evidence="13">
    <location>
        <begin position="1"/>
        <end position="30"/>
    </location>
</feature>
<keyword evidence="9 11" id="KW-0472">Membrane</keyword>
<dbReference type="RefSeq" id="WP_116015167.1">
    <property type="nucleotide sequence ID" value="NZ_QUOT01000001.1"/>
</dbReference>
<dbReference type="InterPro" id="IPR039426">
    <property type="entry name" value="TonB-dep_rcpt-like"/>
</dbReference>
<dbReference type="PROSITE" id="PS52016">
    <property type="entry name" value="TONB_DEPENDENT_REC_3"/>
    <property type="match status" value="1"/>
</dbReference>
<evidence type="ECO:0000259" key="14">
    <source>
        <dbReference type="Pfam" id="PF00593"/>
    </source>
</evidence>
<dbReference type="SUPFAM" id="SSF56935">
    <property type="entry name" value="Porins"/>
    <property type="match status" value="1"/>
</dbReference>
<evidence type="ECO:0000313" key="17">
    <source>
        <dbReference type="Proteomes" id="UP000256899"/>
    </source>
</evidence>
<name>A0A3E0U1Z9_9GAMM</name>
<dbReference type="InterPro" id="IPR012910">
    <property type="entry name" value="Plug_dom"/>
</dbReference>
<dbReference type="Pfam" id="PF00593">
    <property type="entry name" value="TonB_dep_Rec_b-barrel"/>
    <property type="match status" value="1"/>
</dbReference>
<evidence type="ECO:0000256" key="6">
    <source>
        <dbReference type="ARBA" id="ARBA00023004"/>
    </source>
</evidence>
<evidence type="ECO:0000256" key="13">
    <source>
        <dbReference type="SAM" id="SignalP"/>
    </source>
</evidence>
<dbReference type="GO" id="GO:0009279">
    <property type="term" value="C:cell outer membrane"/>
    <property type="evidence" value="ECO:0007669"/>
    <property type="project" value="UniProtKB-SubCell"/>
</dbReference>
<dbReference type="InterPro" id="IPR036942">
    <property type="entry name" value="Beta-barrel_TonB_sf"/>
</dbReference>
<keyword evidence="5 11" id="KW-0812">Transmembrane</keyword>
<evidence type="ECO:0000256" key="11">
    <source>
        <dbReference type="PROSITE-ProRule" id="PRU01360"/>
    </source>
</evidence>